<evidence type="ECO:0000256" key="7">
    <source>
        <dbReference type="ARBA" id="ARBA00023242"/>
    </source>
</evidence>
<sequence>MAERLALALLRFGADEQAIIGAVEATDAQNAPFDRRLAACASWLAVREYSAFCAHATTTRGPLDAPEAIARIARYDAAGLGGAAIGALSSPTRELTRAELHTLRVRLTCSLAAAADAPRNSGADAVEQVLARFALPQGEQEDDLAGPGAALQLELRFIACVHHLRLSRFLAATDVPTLGDVRPRDTDAAGGASVASRAGQGSNGELHARARPAATVPMAASAGAAALASRVGVACAAKPPPPRAQPPTPPQPPQSSSARRPPPPQQPQPSSTRPPPPRAQPPQPSSARAPSLAAPLFARAVALVDGVCCELSGGRRCGIGLDEATLFFTSEEFRDSFKELQSVGLLQRAVSRWLDLLRHADAAARRARTAGEGAGALPLDQARVARELAIVPRLVKLVLDAVPCPDEPGRGADGSPLLFAVCQMKDFESPPLDVVRMLLERCDVDAVDADGTSPLAAACFDGLLDVAQVLLEHGASVNLADNDGLLPLHHACLAPAPKRAPHCARLIKMLLDARADATRHARPCGKSIMPWLPDALVAELAARHLRAPPSATAALLAWANALPTDALGLLPLQTTDGSDVFRACVVERARCRLAASAAARTSPTSAAQRMNDAAARHRRASLASGIGAHMAYRGAHELEGAAFPLPARAPPTVAGHRAPPAGARAPELQMAYKGVRFDAPNAHRATPAYRARISVHDLGYVHLGCFESASKAAEAYDYAARMLDKPTNFAANAALACKPTPTALARLRAALGMSGACADAAEVHVSTTSDRKRRYVQQGTSERDGQLRRRREGDEGTAWRRGECAARAGCSDGADDTDDDRTLAERARVAQRASGGGRTRTGAAEGVEDEGKARYANEASFAPAASKAATGEARGGMAAVTTSTSADLKRAACAAAHTQASATASMAAAEEVDDAYVCAAAHDAAPEIRGLDATWPTTPRLRFTTPRHAPFSSAAVPPKGSSNVDEGETEALLCLLNGR</sequence>
<evidence type="ECO:0000256" key="2">
    <source>
        <dbReference type="ARBA" id="ARBA00022737"/>
    </source>
</evidence>
<reference evidence="11" key="1">
    <citation type="submission" date="2021-05" db="EMBL/GenBank/DDBJ databases">
        <title>The genome of the haptophyte Pavlova lutheri (Diacronema luteri, Pavlovales) - a model for lipid biosynthesis in eukaryotic algae.</title>
        <authorList>
            <person name="Hulatt C.J."/>
            <person name="Posewitz M.C."/>
        </authorList>
    </citation>
    <scope>NUCLEOTIDE SEQUENCE</scope>
    <source>
        <strain evidence="11">NIVA-4/92</strain>
    </source>
</reference>
<evidence type="ECO:0000256" key="5">
    <source>
        <dbReference type="ARBA" id="ARBA00023125"/>
    </source>
</evidence>
<dbReference type="Gene3D" id="3.30.730.10">
    <property type="entry name" value="AP2/ERF domain"/>
    <property type="match status" value="1"/>
</dbReference>
<keyword evidence="5" id="KW-0238">DNA-binding</keyword>
<dbReference type="Proteomes" id="UP000751190">
    <property type="component" value="Unassembled WGS sequence"/>
</dbReference>
<keyword evidence="3" id="KW-0805">Transcription regulation</keyword>
<comment type="caution">
    <text evidence="11">The sequence shown here is derived from an EMBL/GenBank/DDBJ whole genome shotgun (WGS) entry which is preliminary data.</text>
</comment>
<dbReference type="InterPro" id="IPR001471">
    <property type="entry name" value="AP2/ERF_dom"/>
</dbReference>
<feature type="compositionally biased region" description="Low complexity" evidence="9">
    <location>
        <begin position="188"/>
        <end position="200"/>
    </location>
</feature>
<evidence type="ECO:0000256" key="1">
    <source>
        <dbReference type="ARBA" id="ARBA00004123"/>
    </source>
</evidence>
<dbReference type="PROSITE" id="PS51032">
    <property type="entry name" value="AP2_ERF"/>
    <property type="match status" value="1"/>
</dbReference>
<protein>
    <recommendedName>
        <fullName evidence="10">AP2/ERF domain-containing protein</fullName>
    </recommendedName>
</protein>
<dbReference type="Gene3D" id="1.25.40.20">
    <property type="entry name" value="Ankyrin repeat-containing domain"/>
    <property type="match status" value="1"/>
</dbReference>
<gene>
    <name evidence="11" type="ORF">KFE25_000137</name>
</gene>
<keyword evidence="12" id="KW-1185">Reference proteome</keyword>
<feature type="compositionally biased region" description="Pro residues" evidence="9">
    <location>
        <begin position="238"/>
        <end position="253"/>
    </location>
</feature>
<evidence type="ECO:0000313" key="11">
    <source>
        <dbReference type="EMBL" id="KAG8463969.1"/>
    </source>
</evidence>
<feature type="compositionally biased region" description="Pro residues" evidence="9">
    <location>
        <begin position="260"/>
        <end position="284"/>
    </location>
</feature>
<dbReference type="GO" id="GO:0005634">
    <property type="term" value="C:nucleus"/>
    <property type="evidence" value="ECO:0007669"/>
    <property type="project" value="UniProtKB-SubCell"/>
</dbReference>
<evidence type="ECO:0000256" key="3">
    <source>
        <dbReference type="ARBA" id="ARBA00023015"/>
    </source>
</evidence>
<evidence type="ECO:0000256" key="4">
    <source>
        <dbReference type="ARBA" id="ARBA00023043"/>
    </source>
</evidence>
<feature type="repeat" description="ANK" evidence="8">
    <location>
        <begin position="450"/>
        <end position="482"/>
    </location>
</feature>
<evidence type="ECO:0000313" key="12">
    <source>
        <dbReference type="Proteomes" id="UP000751190"/>
    </source>
</evidence>
<evidence type="ECO:0000256" key="8">
    <source>
        <dbReference type="PROSITE-ProRule" id="PRU00023"/>
    </source>
</evidence>
<dbReference type="InterPro" id="IPR036955">
    <property type="entry name" value="AP2/ERF_dom_sf"/>
</dbReference>
<dbReference type="PROSITE" id="PS50088">
    <property type="entry name" value="ANK_REPEAT"/>
    <property type="match status" value="1"/>
</dbReference>
<dbReference type="AlphaFoldDB" id="A0A8J5XNU1"/>
<dbReference type="SMART" id="SM00248">
    <property type="entry name" value="ANK"/>
    <property type="match status" value="3"/>
</dbReference>
<dbReference type="SUPFAM" id="SSF48403">
    <property type="entry name" value="Ankyrin repeat"/>
    <property type="match status" value="1"/>
</dbReference>
<feature type="region of interest" description="Disordered" evidence="9">
    <location>
        <begin position="177"/>
        <end position="209"/>
    </location>
</feature>
<keyword evidence="6" id="KW-0804">Transcription</keyword>
<dbReference type="GO" id="GO:0003677">
    <property type="term" value="F:DNA binding"/>
    <property type="evidence" value="ECO:0007669"/>
    <property type="project" value="UniProtKB-KW"/>
</dbReference>
<dbReference type="EMBL" id="JAGTXO010000014">
    <property type="protein sequence ID" value="KAG8463969.1"/>
    <property type="molecule type" value="Genomic_DNA"/>
</dbReference>
<feature type="region of interest" description="Disordered" evidence="9">
    <location>
        <begin position="828"/>
        <end position="851"/>
    </location>
</feature>
<name>A0A8J5XNU1_DIALT</name>
<accession>A0A8J5XNU1</accession>
<feature type="domain" description="AP2/ERF" evidence="10">
    <location>
        <begin position="671"/>
        <end position="734"/>
    </location>
</feature>
<evidence type="ECO:0000256" key="6">
    <source>
        <dbReference type="ARBA" id="ARBA00023163"/>
    </source>
</evidence>
<dbReference type="PANTHER" id="PTHR24198:SF165">
    <property type="entry name" value="ANKYRIN REPEAT-CONTAINING PROTEIN-RELATED"/>
    <property type="match status" value="1"/>
</dbReference>
<dbReference type="OrthoDB" id="21416at2759"/>
<proteinExistence type="predicted"/>
<keyword evidence="2" id="KW-0677">Repeat</keyword>
<keyword evidence="7" id="KW-0539">Nucleus</keyword>
<dbReference type="PROSITE" id="PS50297">
    <property type="entry name" value="ANK_REP_REGION"/>
    <property type="match status" value="1"/>
</dbReference>
<dbReference type="InterPro" id="IPR036770">
    <property type="entry name" value="Ankyrin_rpt-contain_sf"/>
</dbReference>
<organism evidence="11 12">
    <name type="scientific">Diacronema lutheri</name>
    <name type="common">Unicellular marine alga</name>
    <name type="synonym">Monochrysis lutheri</name>
    <dbReference type="NCBI Taxonomy" id="2081491"/>
    <lineage>
        <taxon>Eukaryota</taxon>
        <taxon>Haptista</taxon>
        <taxon>Haptophyta</taxon>
        <taxon>Pavlovophyceae</taxon>
        <taxon>Pavlovales</taxon>
        <taxon>Pavlovaceae</taxon>
        <taxon>Diacronema</taxon>
    </lineage>
</organism>
<evidence type="ECO:0000259" key="10">
    <source>
        <dbReference type="PROSITE" id="PS51032"/>
    </source>
</evidence>
<dbReference type="InterPro" id="IPR002110">
    <property type="entry name" value="Ankyrin_rpt"/>
</dbReference>
<keyword evidence="4 8" id="KW-0040">ANK repeat</keyword>
<feature type="compositionally biased region" description="Basic and acidic residues" evidence="9">
    <location>
        <begin position="781"/>
        <end position="797"/>
    </location>
</feature>
<feature type="region of interest" description="Disordered" evidence="9">
    <location>
        <begin position="767"/>
        <end position="797"/>
    </location>
</feature>
<comment type="subcellular location">
    <subcellularLocation>
        <location evidence="1">Nucleus</location>
    </subcellularLocation>
</comment>
<evidence type="ECO:0000256" key="9">
    <source>
        <dbReference type="SAM" id="MobiDB-lite"/>
    </source>
</evidence>
<dbReference type="GO" id="GO:0003700">
    <property type="term" value="F:DNA-binding transcription factor activity"/>
    <property type="evidence" value="ECO:0007669"/>
    <property type="project" value="InterPro"/>
</dbReference>
<feature type="region of interest" description="Disordered" evidence="9">
    <location>
        <begin position="236"/>
        <end position="290"/>
    </location>
</feature>
<dbReference type="PANTHER" id="PTHR24198">
    <property type="entry name" value="ANKYRIN REPEAT AND PROTEIN KINASE DOMAIN-CONTAINING PROTEIN"/>
    <property type="match status" value="1"/>
</dbReference>
<dbReference type="Pfam" id="PF12796">
    <property type="entry name" value="Ank_2"/>
    <property type="match status" value="1"/>
</dbReference>